<dbReference type="InterPro" id="IPR009580">
    <property type="entry name" value="GPI_biosynthesis_protein_Pig-F"/>
</dbReference>
<keyword evidence="7 8" id="KW-0472">Membrane</keyword>
<dbReference type="EMBL" id="JAEPRB010000277">
    <property type="protein sequence ID" value="KAG2217732.1"/>
    <property type="molecule type" value="Genomic_DNA"/>
</dbReference>
<sequence>MLPALPQLFAGILSIVLNYVATFYMPKTRLLRDPLETLTTAVPLILAGHIIILIFMLSVVKRCSFKTTVISIGNALLVTALGTVILHGFIVLFGASLVEKFNHTLAFAAYLAVLALFPTFISLSPTDTNIWIKCFLQHSPSTGPEIFAYSQAICTLSGAWIGAIVLPLDWERDWQAWPISCVISTYLGHAVGVFTAFGWSSFKHILNKRKNE</sequence>
<comment type="subcellular location">
    <subcellularLocation>
        <location evidence="1">Endoplasmic reticulum membrane</location>
        <topology evidence="1">Multi-pass membrane protein</topology>
    </subcellularLocation>
</comment>
<protein>
    <recommendedName>
        <fullName evidence="11">Glycosylphosphatidylinositol anchor biosynthesis protein 11</fullName>
    </recommendedName>
</protein>
<dbReference type="OrthoDB" id="17366at2759"/>
<dbReference type="GO" id="GO:0005789">
    <property type="term" value="C:endoplasmic reticulum membrane"/>
    <property type="evidence" value="ECO:0007669"/>
    <property type="project" value="UniProtKB-SubCell"/>
</dbReference>
<evidence type="ECO:0000256" key="3">
    <source>
        <dbReference type="ARBA" id="ARBA00022502"/>
    </source>
</evidence>
<feature type="transmembrane region" description="Helical" evidence="8">
    <location>
        <begin position="38"/>
        <end position="60"/>
    </location>
</feature>
<evidence type="ECO:0008006" key="11">
    <source>
        <dbReference type="Google" id="ProtNLM"/>
    </source>
</evidence>
<dbReference type="AlphaFoldDB" id="A0A8H7VG82"/>
<evidence type="ECO:0000256" key="4">
    <source>
        <dbReference type="ARBA" id="ARBA00022692"/>
    </source>
</evidence>
<evidence type="ECO:0000256" key="6">
    <source>
        <dbReference type="ARBA" id="ARBA00022989"/>
    </source>
</evidence>
<evidence type="ECO:0000256" key="5">
    <source>
        <dbReference type="ARBA" id="ARBA00022824"/>
    </source>
</evidence>
<evidence type="ECO:0000313" key="10">
    <source>
        <dbReference type="Proteomes" id="UP000646827"/>
    </source>
</evidence>
<name>A0A8H7VG82_9FUNG</name>
<dbReference type="UniPathway" id="UPA00196"/>
<feature type="transmembrane region" description="Helical" evidence="8">
    <location>
        <begin position="174"/>
        <end position="199"/>
    </location>
</feature>
<keyword evidence="10" id="KW-1185">Reference proteome</keyword>
<comment type="caution">
    <text evidence="9">The sequence shown here is derived from an EMBL/GenBank/DDBJ whole genome shotgun (WGS) entry which is preliminary data.</text>
</comment>
<evidence type="ECO:0000313" key="9">
    <source>
        <dbReference type="EMBL" id="KAG2217732.1"/>
    </source>
</evidence>
<feature type="transmembrane region" description="Helical" evidence="8">
    <location>
        <begin position="7"/>
        <end position="26"/>
    </location>
</feature>
<evidence type="ECO:0000256" key="2">
    <source>
        <dbReference type="ARBA" id="ARBA00004687"/>
    </source>
</evidence>
<reference evidence="9 10" key="1">
    <citation type="submission" date="2020-12" db="EMBL/GenBank/DDBJ databases">
        <title>Metabolic potential, ecology and presence of endohyphal bacteria is reflected in genomic diversity of Mucoromycotina.</title>
        <authorList>
            <person name="Muszewska A."/>
            <person name="Okrasinska A."/>
            <person name="Steczkiewicz K."/>
            <person name="Drgas O."/>
            <person name="Orlowska M."/>
            <person name="Perlinska-Lenart U."/>
            <person name="Aleksandrzak-Piekarczyk T."/>
            <person name="Szatraj K."/>
            <person name="Zielenkiewicz U."/>
            <person name="Pilsyk S."/>
            <person name="Malc E."/>
            <person name="Mieczkowski P."/>
            <person name="Kruszewska J.S."/>
            <person name="Biernat P."/>
            <person name="Pawlowska J."/>
        </authorList>
    </citation>
    <scope>NUCLEOTIDE SEQUENCE [LARGE SCALE GENOMIC DNA]</scope>
    <source>
        <strain evidence="9 10">CBS 142.35</strain>
    </source>
</reference>
<evidence type="ECO:0000256" key="8">
    <source>
        <dbReference type="SAM" id="Phobius"/>
    </source>
</evidence>
<keyword evidence="6 8" id="KW-1133">Transmembrane helix</keyword>
<dbReference type="Pfam" id="PF06699">
    <property type="entry name" value="PIG-F"/>
    <property type="match status" value="1"/>
</dbReference>
<dbReference type="Proteomes" id="UP000646827">
    <property type="component" value="Unassembled WGS sequence"/>
</dbReference>
<keyword evidence="5" id="KW-0256">Endoplasmic reticulum</keyword>
<gene>
    <name evidence="9" type="ORF">INT45_001275</name>
</gene>
<proteinExistence type="predicted"/>
<feature type="transmembrane region" description="Helical" evidence="8">
    <location>
        <begin position="104"/>
        <end position="125"/>
    </location>
</feature>
<accession>A0A8H7VG82</accession>
<comment type="pathway">
    <text evidence="2">Glycolipid biosynthesis; glycosylphosphatidylinositol-anchor biosynthesis.</text>
</comment>
<organism evidence="9 10">
    <name type="scientific">Circinella minor</name>
    <dbReference type="NCBI Taxonomy" id="1195481"/>
    <lineage>
        <taxon>Eukaryota</taxon>
        <taxon>Fungi</taxon>
        <taxon>Fungi incertae sedis</taxon>
        <taxon>Mucoromycota</taxon>
        <taxon>Mucoromycotina</taxon>
        <taxon>Mucoromycetes</taxon>
        <taxon>Mucorales</taxon>
        <taxon>Lichtheimiaceae</taxon>
        <taxon>Circinella</taxon>
    </lineage>
</organism>
<keyword evidence="3" id="KW-0337">GPI-anchor biosynthesis</keyword>
<dbReference type="GO" id="GO:0006506">
    <property type="term" value="P:GPI anchor biosynthetic process"/>
    <property type="evidence" value="ECO:0007669"/>
    <property type="project" value="UniProtKB-UniPathway"/>
</dbReference>
<evidence type="ECO:0000256" key="1">
    <source>
        <dbReference type="ARBA" id="ARBA00004477"/>
    </source>
</evidence>
<feature type="transmembrane region" description="Helical" evidence="8">
    <location>
        <begin position="146"/>
        <end position="168"/>
    </location>
</feature>
<feature type="transmembrane region" description="Helical" evidence="8">
    <location>
        <begin position="72"/>
        <end position="98"/>
    </location>
</feature>
<keyword evidence="4 8" id="KW-0812">Transmembrane</keyword>
<evidence type="ECO:0000256" key="7">
    <source>
        <dbReference type="ARBA" id="ARBA00023136"/>
    </source>
</evidence>